<dbReference type="SUPFAM" id="SSF52540">
    <property type="entry name" value="P-loop containing nucleoside triphosphate hydrolases"/>
    <property type="match status" value="1"/>
</dbReference>
<dbReference type="Proteomes" id="UP000663868">
    <property type="component" value="Unassembled WGS sequence"/>
</dbReference>
<feature type="domain" description="ABC transporter" evidence="1">
    <location>
        <begin position="7"/>
        <end position="57"/>
    </location>
</feature>
<protein>
    <recommendedName>
        <fullName evidence="1">ABC transporter domain-containing protein</fullName>
    </recommendedName>
</protein>
<dbReference type="InterPro" id="IPR003439">
    <property type="entry name" value="ABC_transporter-like_ATP-bd"/>
</dbReference>
<proteinExistence type="predicted"/>
<dbReference type="Gene3D" id="3.40.50.300">
    <property type="entry name" value="P-loop containing nucleotide triphosphate hydrolases"/>
    <property type="match status" value="1"/>
</dbReference>
<dbReference type="AlphaFoldDB" id="A0A820S8H5"/>
<comment type="caution">
    <text evidence="2">The sequence shown here is derived from an EMBL/GenBank/DDBJ whole genome shotgun (WGS) entry which is preliminary data.</text>
</comment>
<evidence type="ECO:0000313" key="3">
    <source>
        <dbReference type="Proteomes" id="UP000663868"/>
    </source>
</evidence>
<organism evidence="2 3">
    <name type="scientific">Adineta steineri</name>
    <dbReference type="NCBI Taxonomy" id="433720"/>
    <lineage>
        <taxon>Eukaryota</taxon>
        <taxon>Metazoa</taxon>
        <taxon>Spiralia</taxon>
        <taxon>Gnathifera</taxon>
        <taxon>Rotifera</taxon>
        <taxon>Eurotatoria</taxon>
        <taxon>Bdelloidea</taxon>
        <taxon>Adinetida</taxon>
        <taxon>Adinetidae</taxon>
        <taxon>Adineta</taxon>
    </lineage>
</organism>
<name>A0A820S8H5_9BILA</name>
<dbReference type="GO" id="GO:0016887">
    <property type="term" value="F:ATP hydrolysis activity"/>
    <property type="evidence" value="ECO:0007669"/>
    <property type="project" value="InterPro"/>
</dbReference>
<dbReference type="Pfam" id="PF00005">
    <property type="entry name" value="ABC_tran"/>
    <property type="match status" value="1"/>
</dbReference>
<reference evidence="2" key="1">
    <citation type="submission" date="2021-02" db="EMBL/GenBank/DDBJ databases">
        <authorList>
            <person name="Nowell W R."/>
        </authorList>
    </citation>
    <scope>NUCLEOTIDE SEQUENCE</scope>
</reference>
<gene>
    <name evidence="2" type="ORF">KXQ929_LOCUS53692</name>
</gene>
<evidence type="ECO:0000313" key="2">
    <source>
        <dbReference type="EMBL" id="CAF4446445.1"/>
    </source>
</evidence>
<dbReference type="EMBL" id="CAJOBB010030863">
    <property type="protein sequence ID" value="CAF4446445.1"/>
    <property type="molecule type" value="Genomic_DNA"/>
</dbReference>
<dbReference type="InterPro" id="IPR027417">
    <property type="entry name" value="P-loop_NTPase"/>
</dbReference>
<accession>A0A820S8H5</accession>
<sequence>RVRSKQNTIDNNQIQQLLTMMEMNTCSHRLCHTLSGGMQRKLSILCAFVGQANVIVLGKKLKRNLINSTIVSGP</sequence>
<evidence type="ECO:0000259" key="1">
    <source>
        <dbReference type="Pfam" id="PF00005"/>
    </source>
</evidence>
<dbReference type="GO" id="GO:0005524">
    <property type="term" value="F:ATP binding"/>
    <property type="evidence" value="ECO:0007669"/>
    <property type="project" value="InterPro"/>
</dbReference>
<feature type="non-terminal residue" evidence="2">
    <location>
        <position position="1"/>
    </location>
</feature>